<reference evidence="2" key="1">
    <citation type="submission" date="2011-11" db="EMBL/GenBank/DDBJ databases">
        <title>Improved High-Quality Draft sequence of Desulfovibrio sp. U5L.</title>
        <authorList>
            <consortium name="US DOE Joint Genome Institute"/>
            <person name="Lucas S."/>
            <person name="Han J."/>
            <person name="Lapidus A."/>
            <person name="Cheng J.-F."/>
            <person name="Goodwin L."/>
            <person name="Pitluck S."/>
            <person name="Peters L."/>
            <person name="Ovchinnikova G."/>
            <person name="Held B."/>
            <person name="Detter J.C."/>
            <person name="Han C."/>
            <person name="Tapia R."/>
            <person name="Land M."/>
            <person name="Hauser L."/>
            <person name="Kyrpides N."/>
            <person name="Ivanova N."/>
            <person name="Pagani I."/>
            <person name="Gabster J."/>
            <person name="Walker C."/>
            <person name="Stolyar S."/>
            <person name="Stahl D."/>
            <person name="Arkin A."/>
            <person name="Dehal P."/>
            <person name="Hazen T."/>
            <person name="Woyke T."/>
        </authorList>
    </citation>
    <scope>NUCLEOTIDE SEQUENCE [LARGE SCALE GENOMIC DNA]</scope>
    <source>
        <strain evidence="2">U5L</strain>
    </source>
</reference>
<accession>I2Q5Q4</accession>
<organism evidence="2">
    <name type="scientific">Desulfovibrio sp. U5L</name>
    <dbReference type="NCBI Taxonomy" id="596152"/>
    <lineage>
        <taxon>Bacteria</taxon>
        <taxon>Pseudomonadati</taxon>
        <taxon>Thermodesulfobacteriota</taxon>
        <taxon>Desulfovibrionia</taxon>
        <taxon>Desulfovibrionales</taxon>
        <taxon>Desulfovibrionaceae</taxon>
        <taxon>Desulfovibrio</taxon>
    </lineage>
</organism>
<keyword evidence="1" id="KW-0472">Membrane</keyword>
<sequence>MGANLAIVTLIVVLSVVVGIVVGRRLRRK</sequence>
<protein>
    <submittedName>
        <fullName evidence="2">Uncharacterized protein</fullName>
    </submittedName>
</protein>
<dbReference type="AlphaFoldDB" id="I2Q5Q4"/>
<keyword evidence="1" id="KW-0812">Transmembrane</keyword>
<name>I2Q5Q4_9BACT</name>
<dbReference type="EMBL" id="JH600068">
    <property type="protein sequence ID" value="EIG55110.1"/>
    <property type="molecule type" value="Genomic_DNA"/>
</dbReference>
<feature type="transmembrane region" description="Helical" evidence="1">
    <location>
        <begin position="6"/>
        <end position="23"/>
    </location>
</feature>
<gene>
    <name evidence="2" type="ORF">DesU5LDRAFT_3488</name>
</gene>
<evidence type="ECO:0000256" key="1">
    <source>
        <dbReference type="SAM" id="Phobius"/>
    </source>
</evidence>
<keyword evidence="1" id="KW-1133">Transmembrane helix</keyword>
<dbReference type="STRING" id="596152.DesU5LDRAFT_3488"/>
<evidence type="ECO:0000313" key="2">
    <source>
        <dbReference type="EMBL" id="EIG55110.1"/>
    </source>
</evidence>
<dbReference type="HOGENOM" id="CLU_3409148_0_0_7"/>
<proteinExistence type="predicted"/>